<dbReference type="SUPFAM" id="SSF52954">
    <property type="entry name" value="Class II aaRS ABD-related"/>
    <property type="match status" value="1"/>
</dbReference>
<dbReference type="Pfam" id="PF03129">
    <property type="entry name" value="HGTP_anticodon"/>
    <property type="match status" value="1"/>
</dbReference>
<evidence type="ECO:0000256" key="1">
    <source>
        <dbReference type="ARBA" id="ARBA00012831"/>
    </source>
</evidence>
<dbReference type="GO" id="GO:0005524">
    <property type="term" value="F:ATP binding"/>
    <property type="evidence" value="ECO:0007669"/>
    <property type="project" value="UniProtKB-KW"/>
</dbReference>
<gene>
    <name evidence="11" type="ORF">A3F23_04105</name>
</gene>
<accession>A0A1F5WQ24</accession>
<feature type="domain" description="Aminoacyl-transfer RNA synthetases class-II family profile" evidence="10">
    <location>
        <begin position="38"/>
        <end position="324"/>
    </location>
</feature>
<dbReference type="PANTHER" id="PTHR42753">
    <property type="entry name" value="MITOCHONDRIAL RIBOSOME PROTEIN L39/PROLYL-TRNA LIGASE FAMILY MEMBER"/>
    <property type="match status" value="1"/>
</dbReference>
<evidence type="ECO:0000256" key="5">
    <source>
        <dbReference type="ARBA" id="ARBA00022840"/>
    </source>
</evidence>
<evidence type="ECO:0000256" key="4">
    <source>
        <dbReference type="ARBA" id="ARBA00022741"/>
    </source>
</evidence>
<comment type="caution">
    <text evidence="11">The sequence shown here is derived from an EMBL/GenBank/DDBJ whole genome shotgun (WGS) entry which is preliminary data.</text>
</comment>
<dbReference type="InterPro" id="IPR044140">
    <property type="entry name" value="ProRS_anticodon_short"/>
</dbReference>
<dbReference type="InterPro" id="IPR036621">
    <property type="entry name" value="Anticodon-bd_dom_sf"/>
</dbReference>
<dbReference type="Pfam" id="PF00587">
    <property type="entry name" value="tRNA-synt_2b"/>
    <property type="match status" value="1"/>
</dbReference>
<evidence type="ECO:0000256" key="6">
    <source>
        <dbReference type="ARBA" id="ARBA00022917"/>
    </source>
</evidence>
<dbReference type="GO" id="GO:0005829">
    <property type="term" value="C:cytosol"/>
    <property type="evidence" value="ECO:0007669"/>
    <property type="project" value="TreeGrafter"/>
</dbReference>
<dbReference type="InterPro" id="IPR004154">
    <property type="entry name" value="Anticodon-bd"/>
</dbReference>
<protein>
    <recommendedName>
        <fullName evidence="2">Proline--tRNA ligase</fullName>
        <ecNumber evidence="1">6.1.1.15</ecNumber>
    </recommendedName>
    <alternativeName>
        <fullName evidence="8">Prolyl-tRNA synthetase</fullName>
    </alternativeName>
</protein>
<keyword evidence="5" id="KW-0067">ATP-binding</keyword>
<reference evidence="11 12" key="1">
    <citation type="journal article" date="2016" name="Nat. Commun.">
        <title>Thousands of microbial genomes shed light on interconnected biogeochemical processes in an aquifer system.</title>
        <authorList>
            <person name="Anantharaman K."/>
            <person name="Brown C.T."/>
            <person name="Hug L.A."/>
            <person name="Sharon I."/>
            <person name="Castelle C.J."/>
            <person name="Probst A.J."/>
            <person name="Thomas B.C."/>
            <person name="Singh A."/>
            <person name="Wilkins M.J."/>
            <person name="Karaoz U."/>
            <person name="Brodie E.L."/>
            <person name="Williams K.H."/>
            <person name="Hubbard S.S."/>
            <person name="Banfield J.F."/>
        </authorList>
    </citation>
    <scope>NUCLEOTIDE SEQUENCE [LARGE SCALE GENOMIC DNA]</scope>
</reference>
<dbReference type="EC" id="6.1.1.15" evidence="1"/>
<evidence type="ECO:0000256" key="3">
    <source>
        <dbReference type="ARBA" id="ARBA00022598"/>
    </source>
</evidence>
<dbReference type="PRINTS" id="PR01046">
    <property type="entry name" value="TRNASYNTHPRO"/>
</dbReference>
<keyword evidence="4" id="KW-0547">Nucleotide-binding</keyword>
<name>A0A1F5WQ24_9BACT</name>
<dbReference type="GO" id="GO:0004827">
    <property type="term" value="F:proline-tRNA ligase activity"/>
    <property type="evidence" value="ECO:0007669"/>
    <property type="project" value="UniProtKB-EC"/>
</dbReference>
<dbReference type="GO" id="GO:0006433">
    <property type="term" value="P:prolyl-tRNA aminoacylation"/>
    <property type="evidence" value="ECO:0007669"/>
    <property type="project" value="InterPro"/>
</dbReference>
<dbReference type="CDD" id="cd00861">
    <property type="entry name" value="ProRS_anticodon_short"/>
    <property type="match status" value="1"/>
</dbReference>
<evidence type="ECO:0000256" key="7">
    <source>
        <dbReference type="ARBA" id="ARBA00023146"/>
    </source>
</evidence>
<organism evidence="11 12">
    <name type="scientific">Candidatus Giovannonibacteria bacterium RIFCSPHIGHO2_12_FULL_43_15</name>
    <dbReference type="NCBI Taxonomy" id="1798341"/>
    <lineage>
        <taxon>Bacteria</taxon>
        <taxon>Candidatus Giovannoniibacteriota</taxon>
    </lineage>
</organism>
<dbReference type="InterPro" id="IPR050062">
    <property type="entry name" value="Pro-tRNA_synthetase"/>
</dbReference>
<keyword evidence="7" id="KW-0030">Aminoacyl-tRNA synthetase</keyword>
<dbReference type="EMBL" id="MFHT01000011">
    <property type="protein sequence ID" value="OGF77783.1"/>
    <property type="molecule type" value="Genomic_DNA"/>
</dbReference>
<dbReference type="AlphaFoldDB" id="A0A1F5WQ24"/>
<evidence type="ECO:0000256" key="9">
    <source>
        <dbReference type="ARBA" id="ARBA00047671"/>
    </source>
</evidence>
<dbReference type="InterPro" id="IPR045864">
    <property type="entry name" value="aa-tRNA-synth_II/BPL/LPL"/>
</dbReference>
<dbReference type="PROSITE" id="PS50862">
    <property type="entry name" value="AA_TRNA_LIGASE_II"/>
    <property type="match status" value="1"/>
</dbReference>
<dbReference type="Gene3D" id="3.30.930.10">
    <property type="entry name" value="Bira Bifunctional Protein, Domain 2"/>
    <property type="match status" value="1"/>
</dbReference>
<dbReference type="SUPFAM" id="SSF55681">
    <property type="entry name" value="Class II aaRS and biotin synthetases"/>
    <property type="match status" value="1"/>
</dbReference>
<dbReference type="InterPro" id="IPR002314">
    <property type="entry name" value="aa-tRNA-synt_IIb"/>
</dbReference>
<evidence type="ECO:0000256" key="2">
    <source>
        <dbReference type="ARBA" id="ARBA00019110"/>
    </source>
</evidence>
<proteinExistence type="predicted"/>
<comment type="catalytic activity">
    <reaction evidence="9">
        <text>tRNA(Pro) + L-proline + ATP = L-prolyl-tRNA(Pro) + AMP + diphosphate</text>
        <dbReference type="Rhea" id="RHEA:14305"/>
        <dbReference type="Rhea" id="RHEA-COMP:9700"/>
        <dbReference type="Rhea" id="RHEA-COMP:9702"/>
        <dbReference type="ChEBI" id="CHEBI:30616"/>
        <dbReference type="ChEBI" id="CHEBI:33019"/>
        <dbReference type="ChEBI" id="CHEBI:60039"/>
        <dbReference type="ChEBI" id="CHEBI:78442"/>
        <dbReference type="ChEBI" id="CHEBI:78532"/>
        <dbReference type="ChEBI" id="CHEBI:456215"/>
        <dbReference type="EC" id="6.1.1.15"/>
    </reaction>
</comment>
<evidence type="ECO:0000256" key="8">
    <source>
        <dbReference type="ARBA" id="ARBA00029731"/>
    </source>
</evidence>
<evidence type="ECO:0000313" key="12">
    <source>
        <dbReference type="Proteomes" id="UP000177723"/>
    </source>
</evidence>
<dbReference type="InterPro" id="IPR006195">
    <property type="entry name" value="aa-tRNA-synth_II"/>
</dbReference>
<dbReference type="PANTHER" id="PTHR42753:SF2">
    <property type="entry name" value="PROLINE--TRNA LIGASE"/>
    <property type="match status" value="1"/>
</dbReference>
<evidence type="ECO:0000259" key="10">
    <source>
        <dbReference type="PROSITE" id="PS50862"/>
    </source>
</evidence>
<sequence length="424" mass="47504">MKFSELGTKTLRNSPKDEESVNAKFLIQGGFINKLGAGIYTFLPLGLKVLNKVESIVREEMDVAGGTELLMPALHPAENWQITGRWDSFDALLKTKSNFGGEYAIGPTHEEIIYPLLSHFVSSYKDLPVSLYQIQTKFRDEKRAKSGLMRCREFRMKDLYSFHATGEDRDKYYEVMRKAYLKIFKRLGLNVIETKASGGTFSELSQEFQVIAESGEDTIYYCSKCKIGINKELRRELRSPTSGSLKSDFGACSGCKGELIEGHAVEVGNIFPLKKKFAEDFKLTFKDKSGKDTLVEAGCYGLGTSRVIGTIAEVCHDSKGIIWPRSIAPFSVHLLELDGKKAKIKAFTQKAYKRLLDAGVEVLYDERDVSAGEKFADADLIGIPFRAVISEKTGGKIELKERNSKKIKLIKVDELIKKLNGNIR</sequence>
<dbReference type="InterPro" id="IPR002316">
    <property type="entry name" value="Pro-tRNA-ligase_IIa"/>
</dbReference>
<keyword evidence="6" id="KW-0648">Protein biosynthesis</keyword>
<dbReference type="Gene3D" id="3.40.50.800">
    <property type="entry name" value="Anticodon-binding domain"/>
    <property type="match status" value="1"/>
</dbReference>
<keyword evidence="3" id="KW-0436">Ligase</keyword>
<evidence type="ECO:0000313" key="11">
    <source>
        <dbReference type="EMBL" id="OGF77783.1"/>
    </source>
</evidence>
<dbReference type="Proteomes" id="UP000177723">
    <property type="component" value="Unassembled WGS sequence"/>
</dbReference>